<sequence>INSKCDAMCDCNHPVENLLKRCSKCNLDTRKLFSKCCRFCKLEENTVLECKHSCHTGSQRQRQQCTHQKKDLIRKCSSCSDDCEDLVQRHCTDCFDDFTFIFFCENCPAEPAESVSSLASQAQFSTISAQSLEAGHAMYESNQTSMPTTSHTTTESEPMTDKDCLTGATASGKVSGIPDPSSADRETCFKDTTSTEPNLSRQKPTSIDTPIQLTKSDDVLSNENDQTADAKKTSASEEQCSRDTVSEGKGREPEKEHSAENKKSSADQPIPSKIDSDSHGVPAENEASPSETSKQPMLAADKDLPISDPVSESKHKENSNTALLSSNNNRSTTDPMQADSCDQTSSNQGEEENATDIPGQKFTNIPAKNKPSTSKVTPTTKVATELVSDNTDSPTGKAPQNSDNCEQPVTDVPLDDDKHSTDAQITGKQLHDTKNLPSVNEELPTTTEASDKTGNTICESNQTSMPTTSHTTTEREPMTDKDSLTDVTASGKASGFSDSSSANRESSFTSTTSTGRTVSHENPTSMDTATPLTKSDDVSSNENDQTADAKKTSASEEQCSRDTVSE</sequence>
<feature type="non-terminal residue" evidence="2">
    <location>
        <position position="1"/>
    </location>
</feature>
<feature type="compositionally biased region" description="Polar residues" evidence="1">
    <location>
        <begin position="190"/>
        <end position="227"/>
    </location>
</feature>
<feature type="compositionally biased region" description="Basic and acidic residues" evidence="1">
    <location>
        <begin position="300"/>
        <end position="318"/>
    </location>
</feature>
<protein>
    <submittedName>
        <fullName evidence="2">Uncharacterized protein</fullName>
    </submittedName>
</protein>
<proteinExistence type="predicted"/>
<feature type="compositionally biased region" description="Low complexity" evidence="1">
    <location>
        <begin position="368"/>
        <end position="382"/>
    </location>
</feature>
<name>A0A267FME9_9PLAT</name>
<evidence type="ECO:0000256" key="1">
    <source>
        <dbReference type="SAM" id="MobiDB-lite"/>
    </source>
</evidence>
<evidence type="ECO:0000313" key="2">
    <source>
        <dbReference type="EMBL" id="PAA74287.1"/>
    </source>
</evidence>
<feature type="region of interest" description="Disordered" evidence="1">
    <location>
        <begin position="141"/>
        <end position="566"/>
    </location>
</feature>
<dbReference type="EMBL" id="NIVC01000958">
    <property type="protein sequence ID" value="PAA74287.1"/>
    <property type="molecule type" value="Genomic_DNA"/>
</dbReference>
<feature type="compositionally biased region" description="Polar residues" evidence="1">
    <location>
        <begin position="520"/>
        <end position="546"/>
    </location>
</feature>
<feature type="compositionally biased region" description="Low complexity" evidence="1">
    <location>
        <begin position="144"/>
        <end position="157"/>
    </location>
</feature>
<keyword evidence="3" id="KW-1185">Reference proteome</keyword>
<gene>
    <name evidence="2" type="ORF">BOX15_Mlig028596g1</name>
</gene>
<dbReference type="AlphaFoldDB" id="A0A267FME9"/>
<feature type="compositionally biased region" description="Low complexity" evidence="1">
    <location>
        <begin position="489"/>
        <end position="517"/>
    </location>
</feature>
<comment type="caution">
    <text evidence="2">The sequence shown here is derived from an EMBL/GenBank/DDBJ whole genome shotgun (WGS) entry which is preliminary data.</text>
</comment>
<organism evidence="2 3">
    <name type="scientific">Macrostomum lignano</name>
    <dbReference type="NCBI Taxonomy" id="282301"/>
    <lineage>
        <taxon>Eukaryota</taxon>
        <taxon>Metazoa</taxon>
        <taxon>Spiralia</taxon>
        <taxon>Lophotrochozoa</taxon>
        <taxon>Platyhelminthes</taxon>
        <taxon>Rhabditophora</taxon>
        <taxon>Macrostomorpha</taxon>
        <taxon>Macrostomida</taxon>
        <taxon>Macrostomidae</taxon>
        <taxon>Macrostomum</taxon>
    </lineage>
</organism>
<feature type="compositionally biased region" description="Basic and acidic residues" evidence="1">
    <location>
        <begin position="472"/>
        <end position="484"/>
    </location>
</feature>
<feature type="compositionally biased region" description="Polar residues" evidence="1">
    <location>
        <begin position="387"/>
        <end position="407"/>
    </location>
</feature>
<feature type="compositionally biased region" description="Low complexity" evidence="1">
    <location>
        <begin position="319"/>
        <end position="333"/>
    </location>
</feature>
<feature type="compositionally biased region" description="Basic and acidic residues" evidence="1">
    <location>
        <begin position="547"/>
        <end position="566"/>
    </location>
</feature>
<feature type="non-terminal residue" evidence="2">
    <location>
        <position position="566"/>
    </location>
</feature>
<feature type="compositionally biased region" description="Basic and acidic residues" evidence="1">
    <location>
        <begin position="228"/>
        <end position="265"/>
    </location>
</feature>
<evidence type="ECO:0000313" key="3">
    <source>
        <dbReference type="Proteomes" id="UP000215902"/>
    </source>
</evidence>
<reference evidence="2 3" key="1">
    <citation type="submission" date="2017-06" db="EMBL/GenBank/DDBJ databases">
        <title>A platform for efficient transgenesis in Macrostomum lignano, a flatworm model organism for stem cell research.</title>
        <authorList>
            <person name="Berezikov E."/>
        </authorList>
    </citation>
    <scope>NUCLEOTIDE SEQUENCE [LARGE SCALE GENOMIC DNA]</scope>
    <source>
        <strain evidence="2">DV1</strain>
        <tissue evidence="2">Whole organism</tissue>
    </source>
</reference>
<feature type="compositionally biased region" description="Polar residues" evidence="1">
    <location>
        <begin position="435"/>
        <end position="462"/>
    </location>
</feature>
<dbReference type="Proteomes" id="UP000215902">
    <property type="component" value="Unassembled WGS sequence"/>
</dbReference>
<accession>A0A267FME9</accession>